<accession>A0ABX5KJB7</accession>
<dbReference type="PANTHER" id="PTHR43489">
    <property type="entry name" value="ISOMERASE"/>
    <property type="match status" value="1"/>
</dbReference>
<dbReference type="GO" id="GO:0016853">
    <property type="term" value="F:isomerase activity"/>
    <property type="evidence" value="ECO:0007669"/>
    <property type="project" value="UniProtKB-KW"/>
</dbReference>
<evidence type="ECO:0000313" key="4">
    <source>
        <dbReference type="EMBL" id="PVX77128.1"/>
    </source>
</evidence>
<keyword evidence="1 2" id="KW-0413">Isomerase</keyword>
<dbReference type="Pfam" id="PF01261">
    <property type="entry name" value="AP_endonuc_2"/>
    <property type="match status" value="1"/>
</dbReference>
<dbReference type="PANTHER" id="PTHR43489:SF6">
    <property type="entry name" value="HYDROXYPYRUVATE ISOMERASE-RELATED"/>
    <property type="match status" value="1"/>
</dbReference>
<comment type="similarity">
    <text evidence="2">Belongs to the hyi family.</text>
</comment>
<dbReference type="Gene3D" id="3.20.20.150">
    <property type="entry name" value="Divalent-metal-dependent TIM barrel enzymes"/>
    <property type="match status" value="1"/>
</dbReference>
<comment type="caution">
    <text evidence="4">The sequence shown here is derived from an EMBL/GenBank/DDBJ whole genome shotgun (WGS) entry which is preliminary data.</text>
</comment>
<dbReference type="EMBL" id="QEOB01000015">
    <property type="protein sequence ID" value="PVX77128.1"/>
    <property type="molecule type" value="Genomic_DNA"/>
</dbReference>
<reference evidence="4 5" key="1">
    <citation type="submission" date="2018-05" db="EMBL/GenBank/DDBJ databases">
        <title>Genomic Encyclopedia of Type Strains, Phase IV (KMG-V): Genome sequencing to study the core and pangenomes of soil and plant-associated prokaryotes.</title>
        <authorList>
            <person name="Whitman W."/>
        </authorList>
    </citation>
    <scope>NUCLEOTIDE SEQUENCE [LARGE SCALE GENOMIC DNA]</scope>
    <source>
        <strain evidence="4 5">SCZa-39</strain>
    </source>
</reference>
<name>A0ABX5KJB7_9BURK</name>
<dbReference type="InterPro" id="IPR026040">
    <property type="entry name" value="HyI-like"/>
</dbReference>
<protein>
    <submittedName>
        <fullName evidence="4">Hydroxypyruvate isomerase</fullName>
    </submittedName>
</protein>
<evidence type="ECO:0000256" key="2">
    <source>
        <dbReference type="PIRNR" id="PIRNR006241"/>
    </source>
</evidence>
<gene>
    <name evidence="4" type="ORF">C7402_115187</name>
</gene>
<proteinExistence type="inferred from homology"/>
<dbReference type="SUPFAM" id="SSF51658">
    <property type="entry name" value="Xylose isomerase-like"/>
    <property type="match status" value="1"/>
</dbReference>
<organism evidence="4 5">
    <name type="scientific">Paraburkholderia unamae</name>
    <dbReference type="NCBI Taxonomy" id="219649"/>
    <lineage>
        <taxon>Bacteria</taxon>
        <taxon>Pseudomonadati</taxon>
        <taxon>Pseudomonadota</taxon>
        <taxon>Betaproteobacteria</taxon>
        <taxon>Burkholderiales</taxon>
        <taxon>Burkholderiaceae</taxon>
        <taxon>Paraburkholderia</taxon>
    </lineage>
</organism>
<dbReference type="InterPro" id="IPR036237">
    <property type="entry name" value="Xyl_isomerase-like_sf"/>
</dbReference>
<keyword evidence="5" id="KW-1185">Reference proteome</keyword>
<evidence type="ECO:0000256" key="1">
    <source>
        <dbReference type="ARBA" id="ARBA00023235"/>
    </source>
</evidence>
<dbReference type="InterPro" id="IPR013022">
    <property type="entry name" value="Xyl_isomerase-like_TIM-brl"/>
</dbReference>
<dbReference type="Proteomes" id="UP000245712">
    <property type="component" value="Unassembled WGS sequence"/>
</dbReference>
<dbReference type="PIRSF" id="PIRSF006241">
    <property type="entry name" value="HyI"/>
    <property type="match status" value="1"/>
</dbReference>
<evidence type="ECO:0000313" key="5">
    <source>
        <dbReference type="Proteomes" id="UP000245712"/>
    </source>
</evidence>
<sequence>MLRFSANLSTLFQELPLAERFEAAARAGFDAVELWFPYEIPAAQMRERLAAHGLRCVGINSAAGDVSRGDWGLAADPARRAEFDASVEQAFDYAQAIGCPSVHVMAGQIDAGAPRQSAWEHYVECMGAAADRAAARGLTVMVEPLNAIDRPRYLLNTQAQALELLGALNRPNLKIMLDLYHVQRGEGNLIERMRASLPHAAHVQIADNPGRHEPGTGEIRFESVFAELARSGYSGLIGCEYLPSGASVESFGWLEPFRAAQPA</sequence>
<evidence type="ECO:0000259" key="3">
    <source>
        <dbReference type="Pfam" id="PF01261"/>
    </source>
</evidence>
<dbReference type="RefSeq" id="WP_112174445.1">
    <property type="nucleotide sequence ID" value="NZ_QEOB01000015.1"/>
</dbReference>
<dbReference type="InterPro" id="IPR050417">
    <property type="entry name" value="Sugar_Epim/Isomerase"/>
</dbReference>
<feature type="domain" description="Xylose isomerase-like TIM barrel" evidence="3">
    <location>
        <begin position="21"/>
        <end position="255"/>
    </location>
</feature>